<dbReference type="RefSeq" id="WP_003649857.1">
    <property type="nucleotide sequence ID" value="NZ_CP040501.1"/>
</dbReference>
<comment type="caution">
    <text evidence="5">The sequence shown here is derived from an EMBL/GenBank/DDBJ whole genome shotgun (WGS) entry which is preliminary data.</text>
</comment>
<dbReference type="GO" id="GO:0005524">
    <property type="term" value="F:ATP binding"/>
    <property type="evidence" value="ECO:0007669"/>
    <property type="project" value="UniProtKB-KW"/>
</dbReference>
<keyword evidence="3" id="KW-0067">ATP-binding</keyword>
<accession>A0AA87DCU4</accession>
<evidence type="ECO:0000313" key="6">
    <source>
        <dbReference type="Proteomes" id="UP000003672"/>
    </source>
</evidence>
<evidence type="ECO:0000259" key="4">
    <source>
        <dbReference type="SMART" id="SM00382"/>
    </source>
</evidence>
<dbReference type="InterPro" id="IPR003593">
    <property type="entry name" value="AAA+_ATPase"/>
</dbReference>
<dbReference type="InterPro" id="IPR003959">
    <property type="entry name" value="ATPase_AAA_core"/>
</dbReference>
<proteinExistence type="inferred from homology"/>
<keyword evidence="2" id="KW-0547">Nucleotide-binding</keyword>
<gene>
    <name evidence="5" type="ORF">HMPREF0514_11739</name>
</gene>
<protein>
    <submittedName>
        <fullName evidence="5">ATPase, AAA family</fullName>
    </submittedName>
</protein>
<feature type="domain" description="AAA+ ATPase" evidence="4">
    <location>
        <begin position="74"/>
        <end position="207"/>
    </location>
</feature>
<dbReference type="Gene3D" id="1.10.8.60">
    <property type="match status" value="1"/>
</dbReference>
<dbReference type="CDD" id="cd19481">
    <property type="entry name" value="RecA-like_protease"/>
    <property type="match status" value="1"/>
</dbReference>
<dbReference type="SUPFAM" id="SSF52540">
    <property type="entry name" value="P-loop containing nucleoside triphosphate hydrolases"/>
    <property type="match status" value="1"/>
</dbReference>
<evidence type="ECO:0000256" key="1">
    <source>
        <dbReference type="ARBA" id="ARBA00006914"/>
    </source>
</evidence>
<evidence type="ECO:0000313" key="5">
    <source>
        <dbReference type="EMBL" id="EFJ68972.1"/>
    </source>
</evidence>
<comment type="similarity">
    <text evidence="1">Belongs to the AAA ATPase family.</text>
</comment>
<evidence type="ECO:0000256" key="3">
    <source>
        <dbReference type="ARBA" id="ARBA00022840"/>
    </source>
</evidence>
<dbReference type="EMBL" id="ACGO02000004">
    <property type="protein sequence ID" value="EFJ68972.1"/>
    <property type="molecule type" value="Genomic_DNA"/>
</dbReference>
<dbReference type="Proteomes" id="UP000003672">
    <property type="component" value="Unassembled WGS sequence"/>
</dbReference>
<sequence>MRQRENERIVEPLNDKIKKEPISSFQITIPHKKINELILSETTKSEIKSIISKVKNYDLLYNKFGLREIDKTGGRTAINLYGPPGTGKSFVAEAIATELNRKVLKVNYAEIESKYVGETPKNIHALFKLAKEKDAVLIFDEADSILSGRISNVSQSTDHAVNLTKSVMLIELDNFSGITIFTTNFGGNYDPAFVRRIIGHIKFKLPESKDRELIIKKQIPRKLPVELSENDYIKIANNTTNFSGGDLLNVIIYASSQAVERMGENCKVSLEDFEDAIEMVREAKKNIGINMNGVY</sequence>
<dbReference type="Pfam" id="PF00004">
    <property type="entry name" value="AAA"/>
    <property type="match status" value="1"/>
</dbReference>
<dbReference type="GO" id="GO:0016887">
    <property type="term" value="F:ATP hydrolysis activity"/>
    <property type="evidence" value="ECO:0007669"/>
    <property type="project" value="InterPro"/>
</dbReference>
<reference evidence="5 6" key="1">
    <citation type="submission" date="2010-06" db="EMBL/GenBank/DDBJ databases">
        <authorList>
            <person name="Muzny D."/>
            <person name="Qin X."/>
            <person name="Buhay C."/>
            <person name="Dugan-Rocha S."/>
            <person name="Ding Y."/>
            <person name="Chen G."/>
            <person name="Hawes A."/>
            <person name="Holder M."/>
            <person name="Jhangiani S."/>
            <person name="Johnson A."/>
            <person name="Khan Z."/>
            <person name="Li Z."/>
            <person name="Liu W."/>
            <person name="Liu X."/>
            <person name="Perez L."/>
            <person name="Shen H."/>
            <person name="Wang Q."/>
            <person name="Watt J."/>
            <person name="Xi L."/>
            <person name="Xin Y."/>
            <person name="Zhou J."/>
            <person name="Deng J."/>
            <person name="Jiang H."/>
            <person name="Liu Y."/>
            <person name="Qu J."/>
            <person name="Song X.-Z."/>
            <person name="Zhang L."/>
            <person name="Villasana D."/>
            <person name="Johnson A."/>
            <person name="Liu J."/>
            <person name="Liyanage D."/>
            <person name="Lorensuhewa L."/>
            <person name="Robinson T."/>
            <person name="Song A."/>
            <person name="Song B.-B."/>
            <person name="Dinh H."/>
            <person name="Thornton R."/>
            <person name="Coyle M."/>
            <person name="Francisco L."/>
            <person name="Jackson L."/>
            <person name="Javaid M."/>
            <person name="Korchina V."/>
            <person name="Kovar C."/>
            <person name="Mata R."/>
            <person name="Mathew T."/>
            <person name="Ngo R."/>
            <person name="Nguyen L."/>
            <person name="Nguyen N."/>
            <person name="Okwuonu G."/>
            <person name="Ongeri F."/>
            <person name="Pham C."/>
            <person name="Simmons D."/>
            <person name="Wilczek-Boney K."/>
            <person name="Hale W."/>
            <person name="Jakkamsetti A."/>
            <person name="Pham P."/>
            <person name="Ruth R."/>
            <person name="San Lucas F."/>
            <person name="Warren J."/>
            <person name="Zhang J."/>
            <person name="Zhao Z."/>
            <person name="Zhou C."/>
            <person name="Zhu D."/>
            <person name="Lee S."/>
            <person name="Bess C."/>
            <person name="Blankenburg K."/>
            <person name="Forbes L."/>
            <person name="Fu Q."/>
            <person name="Gubbala S."/>
            <person name="Hirani K."/>
            <person name="Jayaseelan J.C."/>
            <person name="Lara F."/>
            <person name="Munidasa M."/>
            <person name="Palculict T."/>
            <person name="Patil S."/>
            <person name="Pu L.-L."/>
            <person name="Saada N."/>
            <person name="Tang L."/>
            <person name="Weissenberger G."/>
            <person name="Zhu Y."/>
            <person name="Hemphill L."/>
            <person name="Shang Y."/>
            <person name="Youmans B."/>
            <person name="Ayvaz T."/>
            <person name="Ross M."/>
            <person name="Santibanez J."/>
            <person name="Aqrawi P."/>
            <person name="Gross S."/>
            <person name="Joshi V."/>
            <person name="Fowler G."/>
            <person name="Nazareth L."/>
            <person name="Reid J."/>
            <person name="Worley K."/>
            <person name="Petrosino J."/>
            <person name="Highlander S."/>
            <person name="Gibbs R."/>
        </authorList>
    </citation>
    <scope>NUCLEOTIDE SEQUENCE [LARGE SCALE GENOMIC DNA]</scope>
    <source>
        <strain evidence="5 6">JV-V03</strain>
    </source>
</reference>
<evidence type="ECO:0000256" key="2">
    <source>
        <dbReference type="ARBA" id="ARBA00022741"/>
    </source>
</evidence>
<dbReference type="AlphaFoldDB" id="A0AA87DCU4"/>
<dbReference type="PANTHER" id="PTHR23073">
    <property type="entry name" value="26S PROTEASOME REGULATORY SUBUNIT"/>
    <property type="match status" value="1"/>
</dbReference>
<organism evidence="5 6">
    <name type="scientific">Lactobacillus paragasseri JV-V03</name>
    <dbReference type="NCBI Taxonomy" id="525326"/>
    <lineage>
        <taxon>Bacteria</taxon>
        <taxon>Bacillati</taxon>
        <taxon>Bacillota</taxon>
        <taxon>Bacilli</taxon>
        <taxon>Lactobacillales</taxon>
        <taxon>Lactobacillaceae</taxon>
        <taxon>Lactobacillus</taxon>
    </lineage>
</organism>
<dbReference type="InterPro" id="IPR050221">
    <property type="entry name" value="26S_Proteasome_ATPase"/>
</dbReference>
<dbReference type="Gene3D" id="3.40.50.300">
    <property type="entry name" value="P-loop containing nucleotide triphosphate hydrolases"/>
    <property type="match status" value="1"/>
</dbReference>
<name>A0AA87DCU4_9LACO</name>
<dbReference type="SMART" id="SM00382">
    <property type="entry name" value="AAA"/>
    <property type="match status" value="1"/>
</dbReference>
<dbReference type="InterPro" id="IPR027417">
    <property type="entry name" value="P-loop_NTPase"/>
</dbReference>